<dbReference type="GO" id="GO:0005524">
    <property type="term" value="F:ATP binding"/>
    <property type="evidence" value="ECO:0007669"/>
    <property type="project" value="UniProtKB-KW"/>
</dbReference>
<feature type="domain" description="NACHT" evidence="7">
    <location>
        <begin position="1"/>
        <end position="150"/>
    </location>
</feature>
<evidence type="ECO:0000313" key="8">
    <source>
        <dbReference type="EMBL" id="CAH3145933.1"/>
    </source>
</evidence>
<gene>
    <name evidence="8" type="ORF">PMEA_00022855</name>
</gene>
<evidence type="ECO:0000256" key="3">
    <source>
        <dbReference type="ARBA" id="ARBA00022490"/>
    </source>
</evidence>
<dbReference type="SUPFAM" id="SSF52540">
    <property type="entry name" value="P-loop containing nucleoside triphosphate hydrolases"/>
    <property type="match status" value="1"/>
</dbReference>
<dbReference type="Pfam" id="PF13516">
    <property type="entry name" value="LRR_6"/>
    <property type="match status" value="2"/>
</dbReference>
<evidence type="ECO:0000256" key="5">
    <source>
        <dbReference type="ARBA" id="ARBA00022741"/>
    </source>
</evidence>
<keyword evidence="6" id="KW-0067">ATP-binding</keyword>
<dbReference type="SMART" id="SM00368">
    <property type="entry name" value="LRR_RI"/>
    <property type="match status" value="3"/>
</dbReference>
<dbReference type="PROSITE" id="PS50837">
    <property type="entry name" value="NACHT"/>
    <property type="match status" value="1"/>
</dbReference>
<dbReference type="InterPro" id="IPR027417">
    <property type="entry name" value="P-loop_NTPase"/>
</dbReference>
<dbReference type="InterPro" id="IPR050637">
    <property type="entry name" value="NLRP_innate_immun_reg"/>
</dbReference>
<dbReference type="EMBL" id="CALNXJ010000041">
    <property type="protein sequence ID" value="CAH3145933.1"/>
    <property type="molecule type" value="Genomic_DNA"/>
</dbReference>
<evidence type="ECO:0000313" key="9">
    <source>
        <dbReference type="Proteomes" id="UP001159428"/>
    </source>
</evidence>
<dbReference type="PANTHER" id="PTHR45690">
    <property type="entry name" value="NACHT, LRR AND PYD DOMAINS-CONTAINING PROTEIN 12"/>
    <property type="match status" value="1"/>
</dbReference>
<reference evidence="8 9" key="1">
    <citation type="submission" date="2022-05" db="EMBL/GenBank/DDBJ databases">
        <authorList>
            <consortium name="Genoscope - CEA"/>
            <person name="William W."/>
        </authorList>
    </citation>
    <scope>NUCLEOTIDE SEQUENCE [LARGE SCALE GENOMIC DNA]</scope>
</reference>
<dbReference type="Pfam" id="PF05729">
    <property type="entry name" value="NACHT"/>
    <property type="match status" value="1"/>
</dbReference>
<dbReference type="AlphaFoldDB" id="A0AAU9XE85"/>
<keyword evidence="5" id="KW-0547">Nucleotide-binding</keyword>
<dbReference type="Gene3D" id="3.40.50.300">
    <property type="entry name" value="P-loop containing nucleotide triphosphate hydrolases"/>
    <property type="match status" value="1"/>
</dbReference>
<dbReference type="PANTHER" id="PTHR45690:SF19">
    <property type="entry name" value="NACHT, LRR AND PYD DOMAINS-CONTAINING PROTEIN 3"/>
    <property type="match status" value="1"/>
</dbReference>
<keyword evidence="4" id="KW-0677">Repeat</keyword>
<comment type="subcellular location">
    <subcellularLocation>
        <location evidence="1">Cytoplasm</location>
    </subcellularLocation>
</comment>
<comment type="similarity">
    <text evidence="2">Belongs to the NLRP family.</text>
</comment>
<dbReference type="GO" id="GO:0005829">
    <property type="term" value="C:cytosol"/>
    <property type="evidence" value="ECO:0007669"/>
    <property type="project" value="UniProtKB-SubCell"/>
</dbReference>
<sequence>FLVVGKAGIGKSLFCQKVIRDWANNELFQARENTEIPNLKFVYLLTFRQLNLLENNCVNVREILNCCSTLDDRCNIDDSTFEYILKHPKEVMIILDGYDEYSQQDYIAENLEEQHPNNARRKMPVTALCSKLIKGKILKETIVMVTSRPDESDKMGGIRFKRYVEIAGFSSEQVKEYIEKYFKNNENMKNAVLKHVTNNENLVSFAHIPMLCYLLCFEMEYTLAESENPDDLPVSITNIYTKLVDIFELKHCAESEYRQEEIPEQFKPPSVIKNTLEKLSKLAAKLVVERKPTFDEGEMEGEFELEEVNKLKGSGLLYCDQPFRTGLITTTKHFSFTHLTVQEFLAARWFVKENCVPDEECSEMVFQFMAGMLSSEGNEELMEKLLDSPFMRRNLKMTCLNENQNKEFSKKFIRNNPQAFCNSVGVVAFEVFSDVGCIGVSFVLDIISELNKEEAGEAQHKCSDKFVKVKKVGLSGPQLTRSGIQRVCNSLNNKHCLVSKLNLLDIYLADECVDVINRLVVRKLTALSLVSTWITDTGVASLWEALQHPSCKLTTLNLQSSSITDTGVASLCKALQHPSCKLTTLNLQGRSINDTGVASLFEALQHPSCKLTRLNLPSFP</sequence>
<evidence type="ECO:0000256" key="6">
    <source>
        <dbReference type="ARBA" id="ARBA00022840"/>
    </source>
</evidence>
<feature type="non-terminal residue" evidence="8">
    <location>
        <position position="1"/>
    </location>
</feature>
<keyword evidence="9" id="KW-1185">Reference proteome</keyword>
<evidence type="ECO:0000256" key="1">
    <source>
        <dbReference type="ARBA" id="ARBA00004496"/>
    </source>
</evidence>
<keyword evidence="3" id="KW-0963">Cytoplasm</keyword>
<accession>A0AAU9XE85</accession>
<protein>
    <recommendedName>
        <fullName evidence="7">NACHT domain-containing protein</fullName>
    </recommendedName>
</protein>
<dbReference type="Proteomes" id="UP001159428">
    <property type="component" value="Unassembled WGS sequence"/>
</dbReference>
<evidence type="ECO:0000256" key="4">
    <source>
        <dbReference type="ARBA" id="ARBA00022737"/>
    </source>
</evidence>
<evidence type="ECO:0000259" key="7">
    <source>
        <dbReference type="PROSITE" id="PS50837"/>
    </source>
</evidence>
<proteinExistence type="inferred from homology"/>
<dbReference type="InterPro" id="IPR001611">
    <property type="entry name" value="Leu-rich_rpt"/>
</dbReference>
<evidence type="ECO:0000256" key="2">
    <source>
        <dbReference type="ARBA" id="ARBA00008665"/>
    </source>
</evidence>
<organism evidence="8 9">
    <name type="scientific">Pocillopora meandrina</name>
    <dbReference type="NCBI Taxonomy" id="46732"/>
    <lineage>
        <taxon>Eukaryota</taxon>
        <taxon>Metazoa</taxon>
        <taxon>Cnidaria</taxon>
        <taxon>Anthozoa</taxon>
        <taxon>Hexacorallia</taxon>
        <taxon>Scleractinia</taxon>
        <taxon>Astrocoeniina</taxon>
        <taxon>Pocilloporidae</taxon>
        <taxon>Pocillopora</taxon>
    </lineage>
</organism>
<dbReference type="Gene3D" id="3.80.10.10">
    <property type="entry name" value="Ribonuclease Inhibitor"/>
    <property type="match status" value="1"/>
</dbReference>
<comment type="caution">
    <text evidence="8">The sequence shown here is derived from an EMBL/GenBank/DDBJ whole genome shotgun (WGS) entry which is preliminary data.</text>
</comment>
<name>A0AAU9XE85_9CNID</name>
<dbReference type="InterPro" id="IPR007111">
    <property type="entry name" value="NACHT_NTPase"/>
</dbReference>
<dbReference type="SUPFAM" id="SSF52047">
    <property type="entry name" value="RNI-like"/>
    <property type="match status" value="1"/>
</dbReference>
<dbReference type="InterPro" id="IPR032675">
    <property type="entry name" value="LRR_dom_sf"/>
</dbReference>